<comment type="caution">
    <text evidence="13">The sequence shown here is derived from an EMBL/GenBank/DDBJ whole genome shotgun (WGS) entry which is preliminary data.</text>
</comment>
<protein>
    <recommendedName>
        <fullName evidence="9">Membrane fusion protein (MFP) family protein</fullName>
    </recommendedName>
</protein>
<evidence type="ECO:0000256" key="2">
    <source>
        <dbReference type="ARBA" id="ARBA00009477"/>
    </source>
</evidence>
<evidence type="ECO:0000256" key="5">
    <source>
        <dbReference type="ARBA" id="ARBA00022519"/>
    </source>
</evidence>
<keyword evidence="8 9" id="KW-0472">Membrane</keyword>
<evidence type="ECO:0000259" key="11">
    <source>
        <dbReference type="Pfam" id="PF25994"/>
    </source>
</evidence>
<feature type="transmembrane region" description="Helical" evidence="9">
    <location>
        <begin position="21"/>
        <end position="39"/>
    </location>
</feature>
<accession>A0A327KT43</accession>
<comment type="similarity">
    <text evidence="2 9">Belongs to the membrane fusion protein (MFP) (TC 8.A.1) family.</text>
</comment>
<keyword evidence="4 9" id="KW-1003">Cell membrane</keyword>
<dbReference type="RefSeq" id="WP_111357461.1">
    <property type="nucleotide sequence ID" value="NZ_NHSK01000087.1"/>
</dbReference>
<evidence type="ECO:0000256" key="3">
    <source>
        <dbReference type="ARBA" id="ARBA00022448"/>
    </source>
</evidence>
<name>A0A327KT43_9BRAD</name>
<evidence type="ECO:0000256" key="1">
    <source>
        <dbReference type="ARBA" id="ARBA00004377"/>
    </source>
</evidence>
<dbReference type="PRINTS" id="PR01490">
    <property type="entry name" value="RTXTOXIND"/>
</dbReference>
<keyword evidence="10" id="KW-0175">Coiled coil</keyword>
<dbReference type="Gene3D" id="2.40.30.170">
    <property type="match status" value="1"/>
</dbReference>
<dbReference type="EMBL" id="NPEU01000119">
    <property type="protein sequence ID" value="RAI38558.1"/>
    <property type="molecule type" value="Genomic_DNA"/>
</dbReference>
<keyword evidence="7 9" id="KW-1133">Transmembrane helix</keyword>
<feature type="domain" description="AprE-like beta-barrel" evidence="12">
    <location>
        <begin position="327"/>
        <end position="415"/>
    </location>
</feature>
<dbReference type="Proteomes" id="UP000248863">
    <property type="component" value="Unassembled WGS sequence"/>
</dbReference>
<evidence type="ECO:0000256" key="4">
    <source>
        <dbReference type="ARBA" id="ARBA00022475"/>
    </source>
</evidence>
<keyword evidence="5 9" id="KW-0997">Cell inner membrane</keyword>
<gene>
    <name evidence="13" type="ORF">CH338_12275</name>
</gene>
<keyword evidence="6 9" id="KW-0812">Transmembrane</keyword>
<evidence type="ECO:0000256" key="10">
    <source>
        <dbReference type="SAM" id="Coils"/>
    </source>
</evidence>
<dbReference type="OrthoDB" id="9810980at2"/>
<dbReference type="InterPro" id="IPR058982">
    <property type="entry name" value="Beta-barrel_AprE"/>
</dbReference>
<evidence type="ECO:0000259" key="12">
    <source>
        <dbReference type="Pfam" id="PF26002"/>
    </source>
</evidence>
<reference evidence="13 14" key="1">
    <citation type="submission" date="2017-07" db="EMBL/GenBank/DDBJ databases">
        <title>Draft Genome Sequences of Select Purple Nonsulfur Bacteria.</title>
        <authorList>
            <person name="Lasarre B."/>
            <person name="Mckinlay J.B."/>
        </authorList>
    </citation>
    <scope>NUCLEOTIDE SEQUENCE [LARGE SCALE GENOMIC DNA]</scope>
    <source>
        <strain evidence="13 14">DSM 11907</strain>
    </source>
</reference>
<evidence type="ECO:0000256" key="8">
    <source>
        <dbReference type="ARBA" id="ARBA00023136"/>
    </source>
</evidence>
<feature type="coiled-coil region" evidence="10">
    <location>
        <begin position="257"/>
        <end position="291"/>
    </location>
</feature>
<dbReference type="InterPro" id="IPR050739">
    <property type="entry name" value="MFP"/>
</dbReference>
<keyword evidence="3 9" id="KW-0813">Transport</keyword>
<dbReference type="AlphaFoldDB" id="A0A327KT43"/>
<feature type="domain" description="AprE-like long alpha-helical hairpin" evidence="11">
    <location>
        <begin position="95"/>
        <end position="284"/>
    </location>
</feature>
<proteinExistence type="inferred from homology"/>
<evidence type="ECO:0000256" key="9">
    <source>
        <dbReference type="RuleBase" id="RU365093"/>
    </source>
</evidence>
<dbReference type="PANTHER" id="PTHR30386:SF17">
    <property type="entry name" value="ALKALINE PROTEASE SECRETION PROTEIN APRE"/>
    <property type="match status" value="1"/>
</dbReference>
<keyword evidence="14" id="KW-1185">Reference proteome</keyword>
<dbReference type="NCBIfam" id="TIGR01843">
    <property type="entry name" value="type_I_hlyD"/>
    <property type="match status" value="1"/>
</dbReference>
<comment type="subcellular location">
    <subcellularLocation>
        <location evidence="1 9">Cell inner membrane</location>
        <topology evidence="1 9">Single-pass membrane protein</topology>
    </subcellularLocation>
</comment>
<feature type="coiled-coil region" evidence="10">
    <location>
        <begin position="155"/>
        <end position="189"/>
    </location>
</feature>
<evidence type="ECO:0000313" key="13">
    <source>
        <dbReference type="EMBL" id="RAI38558.1"/>
    </source>
</evidence>
<organism evidence="13 14">
    <name type="scientific">Rhodoplanes elegans</name>
    <dbReference type="NCBI Taxonomy" id="29408"/>
    <lineage>
        <taxon>Bacteria</taxon>
        <taxon>Pseudomonadati</taxon>
        <taxon>Pseudomonadota</taxon>
        <taxon>Alphaproteobacteria</taxon>
        <taxon>Hyphomicrobiales</taxon>
        <taxon>Nitrobacteraceae</taxon>
        <taxon>Rhodoplanes</taxon>
    </lineage>
</organism>
<evidence type="ECO:0000256" key="6">
    <source>
        <dbReference type="ARBA" id="ARBA00022692"/>
    </source>
</evidence>
<dbReference type="Pfam" id="PF25994">
    <property type="entry name" value="HH_AprE"/>
    <property type="match status" value="1"/>
</dbReference>
<evidence type="ECO:0000313" key="14">
    <source>
        <dbReference type="Proteomes" id="UP000248863"/>
    </source>
</evidence>
<dbReference type="InterPro" id="IPR058781">
    <property type="entry name" value="HH_AprE-like"/>
</dbReference>
<dbReference type="GO" id="GO:0005886">
    <property type="term" value="C:plasma membrane"/>
    <property type="evidence" value="ECO:0007669"/>
    <property type="project" value="UniProtKB-SubCell"/>
</dbReference>
<dbReference type="Gene3D" id="2.40.50.100">
    <property type="match status" value="1"/>
</dbReference>
<dbReference type="InterPro" id="IPR010129">
    <property type="entry name" value="T1SS_HlyD"/>
</dbReference>
<sequence length="439" mass="48292">MTGKAHGPDDLARSIRRHEGASIAAVLALVLGVGGLAAFTEVDGAVIAPGLLVVDSNIKLVQHPTGGIVGELKVREGDHVESGSLLLRLDETQTRANLQIVSKQLDEAMARRARAEAERDGAMEIAFPSELSERRHESELMRLMNGETRLFALRAAARSGQKNQLREQIAQLTEQINGLSEQVTAKSTEIHWNSVELNGVRDLWNKKLVQINRVTALERDAARLVGEKGHLVASIAQVRGRIAETELRVLQIDEELRTEVGRELAELRSRIAELVEKRVAAEDVLRRVEIRAPSAGYVHQLAIHTIGGIIAPNGEPIMQIVPDRDTLFVDARVLPQDVDQLYPGQPAAVRLLAANQATTPELTGRITRIAPNVSSDPKTGASYFAIRVSLPDEDLKRFARARLIPGMPVEVFARTSSRSLASYALRPFSDQLRRAFRER</sequence>
<dbReference type="GO" id="GO:0015031">
    <property type="term" value="P:protein transport"/>
    <property type="evidence" value="ECO:0007669"/>
    <property type="project" value="InterPro"/>
</dbReference>
<feature type="coiled-coil region" evidence="10">
    <location>
        <begin position="98"/>
        <end position="125"/>
    </location>
</feature>
<dbReference type="Pfam" id="PF26002">
    <property type="entry name" value="Beta-barrel_AprE"/>
    <property type="match status" value="1"/>
</dbReference>
<dbReference type="PANTHER" id="PTHR30386">
    <property type="entry name" value="MEMBRANE FUSION SUBUNIT OF EMRAB-TOLC MULTIDRUG EFFLUX PUMP"/>
    <property type="match status" value="1"/>
</dbReference>
<evidence type="ECO:0000256" key="7">
    <source>
        <dbReference type="ARBA" id="ARBA00022989"/>
    </source>
</evidence>